<feature type="domain" description="THIF-type NAD/FAD binding fold" evidence="1">
    <location>
        <begin position="30"/>
        <end position="217"/>
    </location>
</feature>
<dbReference type="GO" id="GO:0004792">
    <property type="term" value="F:thiosulfate-cyanide sulfurtransferase activity"/>
    <property type="evidence" value="ECO:0007669"/>
    <property type="project" value="TreeGrafter"/>
</dbReference>
<dbReference type="Gene3D" id="3.40.50.720">
    <property type="entry name" value="NAD(P)-binding Rossmann-like Domain"/>
    <property type="match status" value="1"/>
</dbReference>
<dbReference type="PANTHER" id="PTHR10953:SF102">
    <property type="entry name" value="ADENYLYLTRANSFERASE AND SULFURTRANSFERASE MOCS3"/>
    <property type="match status" value="1"/>
</dbReference>
<dbReference type="Pfam" id="PF00899">
    <property type="entry name" value="ThiF"/>
    <property type="match status" value="1"/>
</dbReference>
<evidence type="ECO:0000313" key="3">
    <source>
        <dbReference type="Proteomes" id="UP000196386"/>
    </source>
</evidence>
<dbReference type="PANTHER" id="PTHR10953">
    <property type="entry name" value="UBIQUITIN-ACTIVATING ENZYME E1"/>
    <property type="match status" value="1"/>
</dbReference>
<evidence type="ECO:0000259" key="1">
    <source>
        <dbReference type="Pfam" id="PF00899"/>
    </source>
</evidence>
<comment type="caution">
    <text evidence="2">The sequence shown here is derived from an EMBL/GenBank/DDBJ whole genome shotgun (WGS) entry which is preliminary data.</text>
</comment>
<gene>
    <name evidence="2" type="ORF">B5F11_03735</name>
</gene>
<name>A0A1Y4MQN2_9FIRM</name>
<protein>
    <recommendedName>
        <fullName evidence="1">THIF-type NAD/FAD binding fold domain-containing protein</fullName>
    </recommendedName>
</protein>
<dbReference type="InterPro" id="IPR035985">
    <property type="entry name" value="Ubiquitin-activating_enz"/>
</dbReference>
<proteinExistence type="predicted"/>
<dbReference type="AlphaFoldDB" id="A0A1Y4MQN2"/>
<accession>A0A1Y4MQN2</accession>
<dbReference type="GO" id="GO:0008641">
    <property type="term" value="F:ubiquitin-like modifier activating enzyme activity"/>
    <property type="evidence" value="ECO:0007669"/>
    <property type="project" value="InterPro"/>
</dbReference>
<dbReference type="EMBL" id="NFKP01000003">
    <property type="protein sequence ID" value="OUP70560.1"/>
    <property type="molecule type" value="Genomic_DNA"/>
</dbReference>
<dbReference type="GO" id="GO:0005737">
    <property type="term" value="C:cytoplasm"/>
    <property type="evidence" value="ECO:0007669"/>
    <property type="project" value="TreeGrafter"/>
</dbReference>
<organism evidence="2 3">
    <name type="scientific">Anaerotruncus colihominis</name>
    <dbReference type="NCBI Taxonomy" id="169435"/>
    <lineage>
        <taxon>Bacteria</taxon>
        <taxon>Bacillati</taxon>
        <taxon>Bacillota</taxon>
        <taxon>Clostridia</taxon>
        <taxon>Eubacteriales</taxon>
        <taxon>Oscillospiraceae</taxon>
        <taxon>Anaerotruncus</taxon>
    </lineage>
</organism>
<dbReference type="SUPFAM" id="SSF69572">
    <property type="entry name" value="Activating enzymes of the ubiquitin-like proteins"/>
    <property type="match status" value="1"/>
</dbReference>
<evidence type="ECO:0000313" key="2">
    <source>
        <dbReference type="EMBL" id="OUP70560.1"/>
    </source>
</evidence>
<dbReference type="InterPro" id="IPR000594">
    <property type="entry name" value="ThiF_NAD_FAD-bd"/>
</dbReference>
<reference evidence="3" key="1">
    <citation type="submission" date="2017-04" db="EMBL/GenBank/DDBJ databases">
        <title>Function of individual gut microbiota members based on whole genome sequencing of pure cultures obtained from chicken caecum.</title>
        <authorList>
            <person name="Medvecky M."/>
            <person name="Cejkova D."/>
            <person name="Polansky O."/>
            <person name="Karasova D."/>
            <person name="Kubasova T."/>
            <person name="Cizek A."/>
            <person name="Rychlik I."/>
        </authorList>
    </citation>
    <scope>NUCLEOTIDE SEQUENCE [LARGE SCALE GENOMIC DNA]</scope>
    <source>
        <strain evidence="3">An175</strain>
    </source>
</reference>
<dbReference type="InterPro" id="IPR045886">
    <property type="entry name" value="ThiF/MoeB/HesA"/>
</dbReference>
<dbReference type="Proteomes" id="UP000196386">
    <property type="component" value="Unassembled WGS sequence"/>
</dbReference>
<dbReference type="GO" id="GO:0016779">
    <property type="term" value="F:nucleotidyltransferase activity"/>
    <property type="evidence" value="ECO:0007669"/>
    <property type="project" value="TreeGrafter"/>
</dbReference>
<sequence length="235" mass="26654">MGISQNLWRRGKMDLSKSFEFFDPKMCGHRIHIIGCGAVGSTVAELLVRAGITKISLYDSDIVEPHNIANQIYTEQDINIEKTHALQSNLLRINPDLSNEIELHENWSQSTSLFGYVFLCVDNIELRREIVSSNRFNPSIKAFFDFRIRLTDAQHYAADTSIPKQVEQLLGTMQFSQEESDKETPVSACNLPLSVAPTVRVICSLGVANFMNYITRNLLKTMILSDPFNYTLITF</sequence>